<dbReference type="GO" id="GO:0005509">
    <property type="term" value="F:calcium ion binding"/>
    <property type="evidence" value="ECO:0007669"/>
    <property type="project" value="UniProtKB-UniRule"/>
</dbReference>
<feature type="domain" description="Cadherin" evidence="14">
    <location>
        <begin position="349"/>
        <end position="453"/>
    </location>
</feature>
<keyword evidence="16" id="KW-1185">Reference proteome</keyword>
<dbReference type="InterPro" id="IPR020894">
    <property type="entry name" value="Cadherin_CS"/>
</dbReference>
<evidence type="ECO:0000256" key="11">
    <source>
        <dbReference type="ARBA" id="ARBA00023180"/>
    </source>
</evidence>
<dbReference type="FunFam" id="2.60.40.60:FF:000002">
    <property type="entry name" value="Protocadherin alpha 2"/>
    <property type="match status" value="1"/>
</dbReference>
<keyword evidence="6" id="KW-0677">Repeat</keyword>
<protein>
    <recommendedName>
        <fullName evidence="14">Cadherin domain-containing protein</fullName>
    </recommendedName>
</protein>
<dbReference type="SMART" id="SM00112">
    <property type="entry name" value="CA"/>
    <property type="match status" value="6"/>
</dbReference>
<evidence type="ECO:0000256" key="5">
    <source>
        <dbReference type="ARBA" id="ARBA00022729"/>
    </source>
</evidence>
<evidence type="ECO:0000256" key="9">
    <source>
        <dbReference type="ARBA" id="ARBA00022989"/>
    </source>
</evidence>
<keyword evidence="10 13" id="KW-0472">Membrane</keyword>
<dbReference type="InterPro" id="IPR002126">
    <property type="entry name" value="Cadherin-like_dom"/>
</dbReference>
<keyword evidence="8" id="KW-0130">Cell adhesion</keyword>
<name>A0A401SHG2_CHIPU</name>
<keyword evidence="5" id="KW-0732">Signal</keyword>
<dbReference type="FunFam" id="2.60.40.60:FF:000004">
    <property type="entry name" value="Protocadherin 1 gamma 2"/>
    <property type="match status" value="1"/>
</dbReference>
<comment type="subcellular location">
    <subcellularLocation>
        <location evidence="2">Cell membrane</location>
        <topology evidence="2">Single-pass type I membrane protein</topology>
    </subcellularLocation>
</comment>
<dbReference type="Pfam" id="PF08266">
    <property type="entry name" value="Cadherin_2"/>
    <property type="match status" value="1"/>
</dbReference>
<dbReference type="STRING" id="137246.A0A401SHG2"/>
<dbReference type="OrthoDB" id="6252479at2759"/>
<proteinExistence type="predicted"/>
<feature type="domain" description="Cadherin" evidence="14">
    <location>
        <begin position="25"/>
        <end position="131"/>
    </location>
</feature>
<comment type="function">
    <text evidence="1">Potential calcium-dependent cell-adhesion protein. May be involved in the establishment and maintenance of specific neuronal connections in the brain.</text>
</comment>
<evidence type="ECO:0000259" key="14">
    <source>
        <dbReference type="PROSITE" id="PS50268"/>
    </source>
</evidence>
<evidence type="ECO:0000256" key="2">
    <source>
        <dbReference type="ARBA" id="ARBA00004251"/>
    </source>
</evidence>
<reference evidence="15 16" key="1">
    <citation type="journal article" date="2018" name="Nat. Ecol. Evol.">
        <title>Shark genomes provide insights into elasmobranch evolution and the origin of vertebrates.</title>
        <authorList>
            <person name="Hara Y"/>
            <person name="Yamaguchi K"/>
            <person name="Onimaru K"/>
            <person name="Kadota M"/>
            <person name="Koyanagi M"/>
            <person name="Keeley SD"/>
            <person name="Tatsumi K"/>
            <person name="Tanaka K"/>
            <person name="Motone F"/>
            <person name="Kageyama Y"/>
            <person name="Nozu R"/>
            <person name="Adachi N"/>
            <person name="Nishimura O"/>
            <person name="Nakagawa R"/>
            <person name="Tanegashima C"/>
            <person name="Kiyatake I"/>
            <person name="Matsumoto R"/>
            <person name="Murakumo K"/>
            <person name="Nishida K"/>
            <person name="Terakita A"/>
            <person name="Kuratani S"/>
            <person name="Sato K"/>
            <person name="Hyodo S Kuraku.S."/>
        </authorList>
    </citation>
    <scope>NUCLEOTIDE SEQUENCE [LARGE SCALE GENOMIC DNA]</scope>
</reference>
<organism evidence="15 16">
    <name type="scientific">Chiloscyllium punctatum</name>
    <name type="common">Brownbanded bambooshark</name>
    <name type="synonym">Hemiscyllium punctatum</name>
    <dbReference type="NCBI Taxonomy" id="137246"/>
    <lineage>
        <taxon>Eukaryota</taxon>
        <taxon>Metazoa</taxon>
        <taxon>Chordata</taxon>
        <taxon>Craniata</taxon>
        <taxon>Vertebrata</taxon>
        <taxon>Chondrichthyes</taxon>
        <taxon>Elasmobranchii</taxon>
        <taxon>Galeomorphii</taxon>
        <taxon>Galeoidea</taxon>
        <taxon>Orectolobiformes</taxon>
        <taxon>Hemiscylliidae</taxon>
        <taxon>Chiloscyllium</taxon>
    </lineage>
</organism>
<dbReference type="InterPro" id="IPR013164">
    <property type="entry name" value="Cadherin_N"/>
</dbReference>
<dbReference type="Gene3D" id="2.60.40.60">
    <property type="entry name" value="Cadherins"/>
    <property type="match status" value="6"/>
</dbReference>
<dbReference type="FunFam" id="2.60.40.60:FF:000001">
    <property type="entry name" value="Protocadherin alpha 2"/>
    <property type="match status" value="1"/>
</dbReference>
<dbReference type="FunFam" id="2.60.40.60:FF:000129">
    <property type="entry name" value="protocadherin alpha-C2 isoform X1"/>
    <property type="match status" value="1"/>
</dbReference>
<evidence type="ECO:0000256" key="1">
    <source>
        <dbReference type="ARBA" id="ARBA00003436"/>
    </source>
</evidence>
<keyword evidence="11" id="KW-0325">Glycoprotein</keyword>
<accession>A0A401SHG2</accession>
<dbReference type="FunFam" id="2.60.40.60:FF:000006">
    <property type="entry name" value="Protocadherin alpha 2"/>
    <property type="match status" value="1"/>
</dbReference>
<dbReference type="CDD" id="cd11304">
    <property type="entry name" value="Cadherin_repeat"/>
    <property type="match status" value="6"/>
</dbReference>
<dbReference type="InterPro" id="IPR015919">
    <property type="entry name" value="Cadherin-like_sf"/>
</dbReference>
<feature type="domain" description="Cadherin" evidence="14">
    <location>
        <begin position="570"/>
        <end position="683"/>
    </location>
</feature>
<dbReference type="InterPro" id="IPR050174">
    <property type="entry name" value="Protocadherin/Cadherin-CA"/>
</dbReference>
<dbReference type="PROSITE" id="PS50268">
    <property type="entry name" value="CADHERIN_2"/>
    <property type="match status" value="6"/>
</dbReference>
<dbReference type="GO" id="GO:0005886">
    <property type="term" value="C:plasma membrane"/>
    <property type="evidence" value="ECO:0007669"/>
    <property type="project" value="UniProtKB-SubCell"/>
</dbReference>
<feature type="domain" description="Cadherin" evidence="14">
    <location>
        <begin position="132"/>
        <end position="240"/>
    </location>
</feature>
<dbReference type="Pfam" id="PF00028">
    <property type="entry name" value="Cadherin"/>
    <property type="match status" value="5"/>
</dbReference>
<evidence type="ECO:0000256" key="10">
    <source>
        <dbReference type="ARBA" id="ARBA00023136"/>
    </source>
</evidence>
<evidence type="ECO:0000313" key="16">
    <source>
        <dbReference type="Proteomes" id="UP000287033"/>
    </source>
</evidence>
<keyword evidence="4 13" id="KW-0812">Transmembrane</keyword>
<dbReference type="PRINTS" id="PR00205">
    <property type="entry name" value="CADHERIN"/>
</dbReference>
<evidence type="ECO:0000256" key="3">
    <source>
        <dbReference type="ARBA" id="ARBA00022475"/>
    </source>
</evidence>
<dbReference type="OMA" id="RICICAL"/>
<dbReference type="PROSITE" id="PS00232">
    <property type="entry name" value="CADHERIN_1"/>
    <property type="match status" value="3"/>
</dbReference>
<dbReference type="AlphaFoldDB" id="A0A401SHG2"/>
<dbReference type="SUPFAM" id="SSF49313">
    <property type="entry name" value="Cadherin-like"/>
    <property type="match status" value="6"/>
</dbReference>
<sequence length="844" mass="93200">MAYLTFPLFFVQLLCLIFGQFLYSVYGTIRYSIPEELQKGSMVGNIAKDLGIDLRQLSVRKFRIATEKHKQYLDINFENGILLVNEKIDREQLCEPIFACVLTLEAMTENPFELYNIDVEIIDINDNPPGFPKGETRFEISEFASPGTRFPLQRAYDPDSSSNSVHTYRLSQNDFFALDLQTNSNQIMTPELVLQKALDREQQATHRLTLTAIDGGSPSKSGSTQIVIIVSDINDNAPVFDENVYQVAIPENAPRGSLIAKVNAIDLDEGVNGEVIYSFSEGTDDKIRKLFSINAEKGEIRVNDIIDFEEMENYEMTVQAKDRGIAGIPSYCKVLVKVTDVNDNAPRIMISSVHAPIPENAPEGTLVAILKVTDRDSKERQAVSCRVSKDVPFKLDSSLNNYYTVVTDGVVDREKVSEYNITITCTDKGNPPLSTNKTIPVQISDVNDNVPRFTQSSFTMYVTENNAIGASIGFLSANDPDSNQNGRLSYSILDSAVHGVPVSTFVYVDSDSGVMFAQQRFDYEQLHDLQLSAQVMDNGTPPLASNVSVNVIIVDQNDNAPVILSPLANGDSAAEETIPRSADPGYLVIKVTATDADSGQNAQLFYQISQPTDESLFTVSSESGEVWTIRHFGTKDSLKQQIVILVRDNGKPSLSSTISINLSVLETDQTSASNVAALGNSEFWTHDIRMYLIISFGIISFVFLAAIVMLAMKIQKGAHGDHGDCCCSERLFCGVQRDSLRGVQKASANIPIPVNYPDVYERVSVPHTAGYGKCPTSNAFTKDFTLLKLHDPLQSALTVKHGSFLIDNTTKDPYSTVKETVQSHEVRHVTYLQNPYFLGQGSQA</sequence>
<evidence type="ECO:0000256" key="8">
    <source>
        <dbReference type="ARBA" id="ARBA00022889"/>
    </source>
</evidence>
<evidence type="ECO:0000256" key="13">
    <source>
        <dbReference type="SAM" id="Phobius"/>
    </source>
</evidence>
<dbReference type="Proteomes" id="UP000287033">
    <property type="component" value="Unassembled WGS sequence"/>
</dbReference>
<evidence type="ECO:0000256" key="7">
    <source>
        <dbReference type="ARBA" id="ARBA00022837"/>
    </source>
</evidence>
<evidence type="ECO:0000313" key="15">
    <source>
        <dbReference type="EMBL" id="GCC29838.1"/>
    </source>
</evidence>
<dbReference type="PANTHER" id="PTHR24028:SF236">
    <property type="entry name" value="PROTOCADHERIN GAMMA-C3"/>
    <property type="match status" value="1"/>
</dbReference>
<keyword evidence="3" id="KW-1003">Cell membrane</keyword>
<evidence type="ECO:0000256" key="12">
    <source>
        <dbReference type="PROSITE-ProRule" id="PRU00043"/>
    </source>
</evidence>
<feature type="domain" description="Cadherin" evidence="14">
    <location>
        <begin position="454"/>
        <end position="563"/>
    </location>
</feature>
<dbReference type="GO" id="GO:0007156">
    <property type="term" value="P:homophilic cell adhesion via plasma membrane adhesion molecules"/>
    <property type="evidence" value="ECO:0007669"/>
    <property type="project" value="InterPro"/>
</dbReference>
<evidence type="ECO:0000256" key="6">
    <source>
        <dbReference type="ARBA" id="ARBA00022737"/>
    </source>
</evidence>
<comment type="caution">
    <text evidence="15">The sequence shown here is derived from an EMBL/GenBank/DDBJ whole genome shotgun (WGS) entry which is preliminary data.</text>
</comment>
<keyword evidence="9 13" id="KW-1133">Transmembrane helix</keyword>
<feature type="transmembrane region" description="Helical" evidence="13">
    <location>
        <begin position="690"/>
        <end position="712"/>
    </location>
</feature>
<feature type="domain" description="Cadherin" evidence="14">
    <location>
        <begin position="241"/>
        <end position="348"/>
    </location>
</feature>
<dbReference type="FunFam" id="2.60.40.60:FF:000007">
    <property type="entry name" value="Protocadherin alpha 2"/>
    <property type="match status" value="1"/>
</dbReference>
<gene>
    <name evidence="15" type="ORF">chiPu_0008280</name>
</gene>
<dbReference type="PANTHER" id="PTHR24028">
    <property type="entry name" value="CADHERIN-87A"/>
    <property type="match status" value="1"/>
</dbReference>
<evidence type="ECO:0000256" key="4">
    <source>
        <dbReference type="ARBA" id="ARBA00022692"/>
    </source>
</evidence>
<dbReference type="EMBL" id="BEZZ01000269">
    <property type="protein sequence ID" value="GCC29838.1"/>
    <property type="molecule type" value="Genomic_DNA"/>
</dbReference>
<keyword evidence="7 12" id="KW-0106">Calcium</keyword>